<protein>
    <submittedName>
        <fullName evidence="2">Uncharacterized protein</fullName>
    </submittedName>
</protein>
<evidence type="ECO:0000256" key="1">
    <source>
        <dbReference type="SAM" id="MobiDB-lite"/>
    </source>
</evidence>
<feature type="region of interest" description="Disordered" evidence="1">
    <location>
        <begin position="1"/>
        <end position="41"/>
    </location>
</feature>
<dbReference type="EMBL" id="JARKHS020013391">
    <property type="protein sequence ID" value="KAK8776066.1"/>
    <property type="molecule type" value="Genomic_DNA"/>
</dbReference>
<keyword evidence="3" id="KW-1185">Reference proteome</keyword>
<comment type="caution">
    <text evidence="2">The sequence shown here is derived from an EMBL/GenBank/DDBJ whole genome shotgun (WGS) entry which is preliminary data.</text>
</comment>
<gene>
    <name evidence="2" type="ORF">V5799_030591</name>
</gene>
<evidence type="ECO:0000313" key="2">
    <source>
        <dbReference type="EMBL" id="KAK8776066.1"/>
    </source>
</evidence>
<accession>A0AAQ4EMU9</accession>
<evidence type="ECO:0000313" key="3">
    <source>
        <dbReference type="Proteomes" id="UP001321473"/>
    </source>
</evidence>
<proteinExistence type="predicted"/>
<sequence>MVDDSIWFSPDSGGGPSRKPPMHHGHHGGSMPPRDFGSPGPYDDNYMHMALLDDQLEFEHLCASRGVLLEEMLNDGLLMRIHPCDM</sequence>
<organism evidence="2 3">
    <name type="scientific">Amblyomma americanum</name>
    <name type="common">Lone star tick</name>
    <dbReference type="NCBI Taxonomy" id="6943"/>
    <lineage>
        <taxon>Eukaryota</taxon>
        <taxon>Metazoa</taxon>
        <taxon>Ecdysozoa</taxon>
        <taxon>Arthropoda</taxon>
        <taxon>Chelicerata</taxon>
        <taxon>Arachnida</taxon>
        <taxon>Acari</taxon>
        <taxon>Parasitiformes</taxon>
        <taxon>Ixodida</taxon>
        <taxon>Ixodoidea</taxon>
        <taxon>Ixodidae</taxon>
        <taxon>Amblyomminae</taxon>
        <taxon>Amblyomma</taxon>
    </lineage>
</organism>
<reference evidence="2 3" key="1">
    <citation type="journal article" date="2023" name="Arcadia Sci">
        <title>De novo assembly of a long-read Amblyomma americanum tick genome.</title>
        <authorList>
            <person name="Chou S."/>
            <person name="Poskanzer K.E."/>
            <person name="Rollins M."/>
            <person name="Thuy-Boun P.S."/>
        </authorList>
    </citation>
    <scope>NUCLEOTIDE SEQUENCE [LARGE SCALE GENOMIC DNA]</scope>
    <source>
        <strain evidence="2">F_SG_1</strain>
        <tissue evidence="2">Salivary glands</tissue>
    </source>
</reference>
<name>A0AAQ4EMU9_AMBAM</name>
<dbReference type="Proteomes" id="UP001321473">
    <property type="component" value="Unassembled WGS sequence"/>
</dbReference>
<dbReference type="AlphaFoldDB" id="A0AAQ4EMU9"/>